<keyword evidence="7" id="KW-1185">Reference proteome</keyword>
<dbReference type="KEGG" id="cate:C2869_11490"/>
<dbReference type="RefSeq" id="WP_108603072.1">
    <property type="nucleotide sequence ID" value="NZ_CP026604.1"/>
</dbReference>
<evidence type="ECO:0000313" key="6">
    <source>
        <dbReference type="EMBL" id="AWB67023.1"/>
    </source>
</evidence>
<proteinExistence type="inferred from homology"/>
<feature type="domain" description="GFO/IDH/MocA-like oxidoreductase" evidence="5">
    <location>
        <begin position="132"/>
        <end position="248"/>
    </location>
</feature>
<evidence type="ECO:0000256" key="1">
    <source>
        <dbReference type="ARBA" id="ARBA00010928"/>
    </source>
</evidence>
<dbReference type="Pfam" id="PF22725">
    <property type="entry name" value="GFO_IDH_MocA_C3"/>
    <property type="match status" value="1"/>
</dbReference>
<dbReference type="AlphaFoldDB" id="A0A2S0VS54"/>
<comment type="similarity">
    <text evidence="1">Belongs to the Gfo/Idh/MocA family.</text>
</comment>
<dbReference type="Proteomes" id="UP000244441">
    <property type="component" value="Chromosome"/>
</dbReference>
<evidence type="ECO:0000313" key="7">
    <source>
        <dbReference type="Proteomes" id="UP000244441"/>
    </source>
</evidence>
<organism evidence="6 7">
    <name type="scientific">Saccharobesus litoralis</name>
    <dbReference type="NCBI Taxonomy" id="2172099"/>
    <lineage>
        <taxon>Bacteria</taxon>
        <taxon>Pseudomonadati</taxon>
        <taxon>Pseudomonadota</taxon>
        <taxon>Gammaproteobacteria</taxon>
        <taxon>Alteromonadales</taxon>
        <taxon>Alteromonadaceae</taxon>
        <taxon>Saccharobesus</taxon>
    </lineage>
</organism>
<dbReference type="Pfam" id="PF01408">
    <property type="entry name" value="GFO_IDH_MocA"/>
    <property type="match status" value="1"/>
</dbReference>
<feature type="domain" description="Gfo/Idh/MocA-like oxidoreductase N-terminal" evidence="4">
    <location>
        <begin position="5"/>
        <end position="123"/>
    </location>
</feature>
<dbReference type="Gene3D" id="3.40.50.720">
    <property type="entry name" value="NAD(P)-binding Rossmann-like Domain"/>
    <property type="match status" value="1"/>
</dbReference>
<dbReference type="InterPro" id="IPR000683">
    <property type="entry name" value="Gfo/Idh/MocA-like_OxRdtase_N"/>
</dbReference>
<dbReference type="InterPro" id="IPR036291">
    <property type="entry name" value="NAD(P)-bd_dom_sf"/>
</dbReference>
<dbReference type="InterPro" id="IPR055170">
    <property type="entry name" value="GFO_IDH_MocA-like_dom"/>
</dbReference>
<keyword evidence="3" id="KW-0560">Oxidoreductase</keyword>
<evidence type="ECO:0000259" key="4">
    <source>
        <dbReference type="Pfam" id="PF01408"/>
    </source>
</evidence>
<dbReference type="InterPro" id="IPR050984">
    <property type="entry name" value="Gfo/Idh/MocA_domain"/>
</dbReference>
<dbReference type="GO" id="GO:0000166">
    <property type="term" value="F:nucleotide binding"/>
    <property type="evidence" value="ECO:0007669"/>
    <property type="project" value="InterPro"/>
</dbReference>
<dbReference type="EMBL" id="CP026604">
    <property type="protein sequence ID" value="AWB67023.1"/>
    <property type="molecule type" value="Genomic_DNA"/>
</dbReference>
<dbReference type="SUPFAM" id="SSF51735">
    <property type="entry name" value="NAD(P)-binding Rossmann-fold domains"/>
    <property type="match status" value="1"/>
</dbReference>
<keyword evidence="2" id="KW-0732">Signal</keyword>
<dbReference type="SUPFAM" id="SSF55347">
    <property type="entry name" value="Glyceraldehyde-3-phosphate dehydrogenase-like, C-terminal domain"/>
    <property type="match status" value="1"/>
</dbReference>
<dbReference type="PANTHER" id="PTHR22604">
    <property type="entry name" value="OXIDOREDUCTASES"/>
    <property type="match status" value="1"/>
</dbReference>
<evidence type="ECO:0000259" key="5">
    <source>
        <dbReference type="Pfam" id="PF22725"/>
    </source>
</evidence>
<dbReference type="PANTHER" id="PTHR22604:SF105">
    <property type="entry name" value="TRANS-1,2-DIHYDROBENZENE-1,2-DIOL DEHYDROGENASE"/>
    <property type="match status" value="1"/>
</dbReference>
<reference evidence="6 7" key="1">
    <citation type="submission" date="2018-01" db="EMBL/GenBank/DDBJ databases">
        <title>Genome sequence of a Cantenovulum-like bacteria.</title>
        <authorList>
            <person name="Tan W.R."/>
            <person name="Lau N.-S."/>
            <person name="Go F."/>
            <person name="Amirul A.-A.A."/>
        </authorList>
    </citation>
    <scope>NUCLEOTIDE SEQUENCE [LARGE SCALE GENOMIC DNA]</scope>
    <source>
        <strain evidence="6 7">CCB-QB4</strain>
    </source>
</reference>
<name>A0A2S0VS54_9ALTE</name>
<sequence>MSASFRWGVIGPGRIANRFASALTANFVGELYAVASRDLVKAQLFLQKHNGKVCYDNYQQLLADPNVDAVYIATPHQFHFEQAKACILAGKSVLVEKPLTVNAKQSITLMDLAKKHQVFLMEGMWSLFLPSYRQVDDWLSADKIGRIKFITSSFGCKIDRDENDRWLNPALAGGVLLDMGVYNVATSLWFHKQSVETMQASGIVGSTGVDELCLMNFKHSNMSYSQLSCSFLADLQNDLVIHGEKGKIHIGPLFWEAETVTLLVDNSELKIHTPFAVNGFEYQIAEVEACVRAGQLQSSIMDHQRTLQTMQIMDAVRQQLGVVYPAELD</sequence>
<dbReference type="Gene3D" id="3.30.360.10">
    <property type="entry name" value="Dihydrodipicolinate Reductase, domain 2"/>
    <property type="match status" value="1"/>
</dbReference>
<accession>A0A2S0VS54</accession>
<dbReference type="OrthoDB" id="9774191at2"/>
<gene>
    <name evidence="6" type="ORF">C2869_11490</name>
</gene>
<protein>
    <submittedName>
        <fullName evidence="6">Gfo/Idh/MocA family oxidoreductase</fullName>
    </submittedName>
</protein>
<evidence type="ECO:0000256" key="3">
    <source>
        <dbReference type="ARBA" id="ARBA00023002"/>
    </source>
</evidence>
<dbReference type="GO" id="GO:0016491">
    <property type="term" value="F:oxidoreductase activity"/>
    <property type="evidence" value="ECO:0007669"/>
    <property type="project" value="UniProtKB-KW"/>
</dbReference>
<evidence type="ECO:0000256" key="2">
    <source>
        <dbReference type="ARBA" id="ARBA00022729"/>
    </source>
</evidence>